<sequence>MSYSPENSEEFQLNSTSFLPPCQQRSRTLISVVKEQIQQLNQDVSIKNVENKWKDLNLEGKSKLLIKDNSFSLGNVGEALYLKGNKSKLHNFYTEDPLMKVLPPDYRPLSDPYVGNFYKSGRNRKRLLHLGSISANNRAMCTPKDYRRFFEYMKQMEGFRIREEELKGNAIDEKLKKQITNKPLRSTCLSLPEVVTLKRKELMDLYIWMQKVWCLVGKERINQRRMRALAIKREEDRLQKILKKLILWNKKDKLKSSNSKDNSTSLPSIKNFKIPSRFHHYDTPSLSNLSAEIDELLKKGLPKFHSNQNDKKPKLKKKTKRNEDKRSKFKKLIDDQYSNLSASLKNSNSIVDDKGSKLSIKDDYTLQKQWRDISSTIVEWIIYSVTDLIIPLCLGKTKQSTTRRSISPINKDSDNMKRNVSFNKIIKVAESKSCNSELSDNIVDDDRRTATNEFDDDLPSSQLGLRSRDSLELLRNTSSYLAVHPNEAGNALLIVSKAITAGLLKSEQIHRLFNCVADTCPKLDKLALDELLNDQSNDTAINNLASSVLHSTLARNIKIIQIQEKDENFHSRPRGKGEENDDNDDDDNNNDNEEQESKDDILLAQELRSITKNCFKVDNSDWKVVAIDFLAHAFRQVYAYYLKDKKETTREDIREYLMDHIADMYLESSPSIYSENIMILIEKFTNLQNNWSLRLGCPLHSRKIDSDTVNFIKTSLMNAVTFQEELISKIIDYSLNCSITTTAVDEDNLLRVSGHIICNCKPHIAKPMLEMNNYYQSIASSQGKIKNRFEEDRDLYVNSISGSKKYGPRWRKRFSSSAGSGRSRESTDDDNKINNENNNNNNNNNKKFFNFFKRQRSVGDQRSRMNSLRNSVEGDFQVFRRKSICKDSENQIDIISSNELKRFSTQSDEKTDSLRSNDFVVVQDTDIEQQLIIPVFQGKEIEGLDENLCSSGLSAVTVKNGLTQNKQHCHSEDRLEDRLSYVNILRPELSLHYLPETFNKELATDLIKRSSIVNQEKCMISLNTTRLPVEEKFNITDNETDEKVLSVINLESEENTENESRSSKRLSLRLIRKTIETLYENSSETSNNNNNNNNNNKDKEKEKDDKILCNLLPAYQPIHVRARLYRNFGKPLYDDEITGKFEDNSEISQHCNENNPYGIRLSLEDFQQTYDTDNVGTVQPVFKGQKLEIDSLTAGLALGVISYKDFNHSQTPYATVERISHTNLHKPDLSANVDSGKDLAIVLQRIEAAAAGYKKLLVQAGLYRKTLYDNRMSLDDRRKESLENGQNNDDKDANKLKSNEEMRRFSDITPLIESAKRTLDLAKVTDQSISNMVQKNSKLRQKYLKDDSSSDEGKTKKITIFNSIDEKNTIGKQEKSSSIKDK</sequence>
<feature type="region of interest" description="Disordered" evidence="1">
    <location>
        <begin position="806"/>
        <end position="847"/>
    </location>
</feature>
<protein>
    <submittedName>
        <fullName evidence="2">DgyrCDS8998</fullName>
    </submittedName>
</protein>
<evidence type="ECO:0000313" key="3">
    <source>
        <dbReference type="Proteomes" id="UP000549394"/>
    </source>
</evidence>
<evidence type="ECO:0000256" key="1">
    <source>
        <dbReference type="SAM" id="MobiDB-lite"/>
    </source>
</evidence>
<dbReference type="GO" id="GO:0004402">
    <property type="term" value="F:histone acetyltransferase activity"/>
    <property type="evidence" value="ECO:0007669"/>
    <property type="project" value="TreeGrafter"/>
</dbReference>
<feature type="region of interest" description="Disordered" evidence="1">
    <location>
        <begin position="1080"/>
        <end position="1102"/>
    </location>
</feature>
<dbReference type="PANTHER" id="PTHR20916">
    <property type="entry name" value="CYSTEINE AND GLYCINE-RICH PROTEIN 2 BINDING PROTEIN"/>
    <property type="match status" value="1"/>
</dbReference>
<dbReference type="Proteomes" id="UP000549394">
    <property type="component" value="Unassembled WGS sequence"/>
</dbReference>
<feature type="compositionally biased region" description="Basic and acidic residues" evidence="1">
    <location>
        <begin position="568"/>
        <end position="578"/>
    </location>
</feature>
<dbReference type="PANTHER" id="PTHR20916:SF26">
    <property type="entry name" value="CYSTEINE-RICH PROTEIN 2-BINDING PROTEIN"/>
    <property type="match status" value="1"/>
</dbReference>
<dbReference type="EMBL" id="CAJFCJ010000012">
    <property type="protein sequence ID" value="CAD5120429.1"/>
    <property type="molecule type" value="Genomic_DNA"/>
</dbReference>
<feature type="region of interest" description="Disordered" evidence="1">
    <location>
        <begin position="568"/>
        <end position="599"/>
    </location>
</feature>
<feature type="region of interest" description="Disordered" evidence="1">
    <location>
        <begin position="1338"/>
        <end position="1357"/>
    </location>
</feature>
<reference evidence="2 3" key="1">
    <citation type="submission" date="2020-08" db="EMBL/GenBank/DDBJ databases">
        <authorList>
            <person name="Hejnol A."/>
        </authorList>
    </citation>
    <scope>NUCLEOTIDE SEQUENCE [LARGE SCALE GENOMIC DNA]</scope>
</reference>
<proteinExistence type="predicted"/>
<dbReference type="OrthoDB" id="8197715at2759"/>
<feature type="compositionally biased region" description="Low complexity" evidence="1">
    <location>
        <begin position="1081"/>
        <end position="1095"/>
    </location>
</feature>
<feature type="compositionally biased region" description="Basic and acidic residues" evidence="1">
    <location>
        <begin position="822"/>
        <end position="833"/>
    </location>
</feature>
<name>A0A7I8VXA6_9ANNE</name>
<feature type="region of interest" description="Disordered" evidence="1">
    <location>
        <begin position="303"/>
        <end position="327"/>
    </location>
</feature>
<accession>A0A7I8VXA6</accession>
<feature type="compositionally biased region" description="Acidic residues" evidence="1">
    <location>
        <begin position="579"/>
        <end position="597"/>
    </location>
</feature>
<evidence type="ECO:0000313" key="2">
    <source>
        <dbReference type="EMBL" id="CAD5120429.1"/>
    </source>
</evidence>
<keyword evidence="3" id="KW-1185">Reference proteome</keyword>
<feature type="compositionally biased region" description="Basic and acidic residues" evidence="1">
    <location>
        <begin position="1343"/>
        <end position="1355"/>
    </location>
</feature>
<comment type="caution">
    <text evidence="2">The sequence shown here is derived from an EMBL/GenBank/DDBJ whole genome shotgun (WGS) entry which is preliminary data.</text>
</comment>
<feature type="compositionally biased region" description="Low complexity" evidence="1">
    <location>
        <begin position="834"/>
        <end position="847"/>
    </location>
</feature>
<gene>
    <name evidence="2" type="ORF">DGYR_LOCUS8531</name>
</gene>
<feature type="region of interest" description="Disordered" evidence="1">
    <location>
        <begin position="1278"/>
        <end position="1300"/>
    </location>
</feature>
<organism evidence="2 3">
    <name type="scientific">Dimorphilus gyrociliatus</name>
    <dbReference type="NCBI Taxonomy" id="2664684"/>
    <lineage>
        <taxon>Eukaryota</taxon>
        <taxon>Metazoa</taxon>
        <taxon>Spiralia</taxon>
        <taxon>Lophotrochozoa</taxon>
        <taxon>Annelida</taxon>
        <taxon>Polychaeta</taxon>
        <taxon>Polychaeta incertae sedis</taxon>
        <taxon>Dinophilidae</taxon>
        <taxon>Dimorphilus</taxon>
    </lineage>
</organism>